<evidence type="ECO:0000256" key="1">
    <source>
        <dbReference type="SAM" id="MobiDB-lite"/>
    </source>
</evidence>
<dbReference type="RefSeq" id="WP_317715011.1">
    <property type="nucleotide sequence ID" value="NZ_JAWLUM010000011.1"/>
</dbReference>
<evidence type="ECO:0000313" key="2">
    <source>
        <dbReference type="EMBL" id="MDV7137162.1"/>
    </source>
</evidence>
<feature type="region of interest" description="Disordered" evidence="1">
    <location>
        <begin position="199"/>
        <end position="220"/>
    </location>
</feature>
<dbReference type="Proteomes" id="UP001185792">
    <property type="component" value="Unassembled WGS sequence"/>
</dbReference>
<sequence>MDVLANWNSTQFTTEYNFEITNVEGEAHPTFISATHECLIRSGGGACTGTGSTDPSAPAVVGAEVRIVSTFNVPVGTANSGVIRYAQAITRLVVTTPSQEEMAPFAQEVQAARVRCDSAPSMRNSTDCVIGDVEPIWDLRGYNNLDQYRRHVSLAQQSGLPGYPNDSGDGLPLNRITNKPDIDDRRAITCGGVTGPRTGERDCDEYPMASTQQGGGGGTGNGVARTFDPFCGIRDTGVTTLADINPSYRGLGWSVCLISLSQNRRAGSLQSWFYTKSRVINGDGFLVRAY</sequence>
<comment type="caution">
    <text evidence="2">The sequence shown here is derived from an EMBL/GenBank/DDBJ whole genome shotgun (WGS) entry which is preliminary data.</text>
</comment>
<accession>A0ABU4F0X8</accession>
<dbReference type="EMBL" id="JAWLUM010000011">
    <property type="protein sequence ID" value="MDV7137162.1"/>
    <property type="molecule type" value="Genomic_DNA"/>
</dbReference>
<name>A0ABU4F0X8_WILMA</name>
<organism evidence="2 3">
    <name type="scientific">Williamsia marianensis</name>
    <dbReference type="NCBI Taxonomy" id="85044"/>
    <lineage>
        <taxon>Bacteria</taxon>
        <taxon>Bacillati</taxon>
        <taxon>Actinomycetota</taxon>
        <taxon>Actinomycetes</taxon>
        <taxon>Mycobacteriales</taxon>
        <taxon>Nocardiaceae</taxon>
        <taxon>Williamsia</taxon>
    </lineage>
</organism>
<protein>
    <submittedName>
        <fullName evidence="2">Uncharacterized protein</fullName>
    </submittedName>
</protein>
<keyword evidence="3" id="KW-1185">Reference proteome</keyword>
<proteinExistence type="predicted"/>
<evidence type="ECO:0000313" key="3">
    <source>
        <dbReference type="Proteomes" id="UP001185792"/>
    </source>
</evidence>
<gene>
    <name evidence="2" type="ORF">R4198_26020</name>
</gene>
<reference evidence="2 3" key="1">
    <citation type="submission" date="2023-10" db="EMBL/GenBank/DDBJ databases">
        <title>Development of a sustainable strategy for remediation of hydrocarbon-contaminated territories based on the waste exchange concept.</title>
        <authorList>
            <person name="Krivoruchko A."/>
        </authorList>
    </citation>
    <scope>NUCLEOTIDE SEQUENCE [LARGE SCALE GENOMIC DNA]</scope>
    <source>
        <strain evidence="2 3">IEGM 1236</strain>
    </source>
</reference>